<dbReference type="EMBL" id="CAJNOH010002177">
    <property type="protein sequence ID" value="CAF1278021.1"/>
    <property type="molecule type" value="Genomic_DNA"/>
</dbReference>
<dbReference type="AlphaFoldDB" id="A0A815XHA0"/>
<dbReference type="Proteomes" id="UP000663854">
    <property type="component" value="Unassembled WGS sequence"/>
</dbReference>
<dbReference type="Proteomes" id="UP000663870">
    <property type="component" value="Unassembled WGS sequence"/>
</dbReference>
<gene>
    <name evidence="3" type="ORF">JXQ802_LOCUS44085</name>
    <name evidence="2" type="ORF">PYM288_LOCUS28733</name>
</gene>
<evidence type="ECO:0000259" key="1">
    <source>
        <dbReference type="Pfam" id="PF12770"/>
    </source>
</evidence>
<evidence type="ECO:0000313" key="3">
    <source>
        <dbReference type="EMBL" id="CAF1557396.1"/>
    </source>
</evidence>
<comment type="caution">
    <text evidence="3">The sequence shown here is derived from an EMBL/GenBank/DDBJ whole genome shotgun (WGS) entry which is preliminary data.</text>
</comment>
<name>A0A815XHA0_9BILA</name>
<evidence type="ECO:0000313" key="2">
    <source>
        <dbReference type="EMBL" id="CAF1278021.1"/>
    </source>
</evidence>
<sequence>MCTTTYVGQGNEEYFGLPKATGDPLAEELHACAEKNIPCLLNEKITKTQLLQYFKERQTSGVFHFGGHAEWTENTSRNDYTLTGCLILEEEADKGREETVIHASEICDLDLRHLQLVVLNTCSSLRSQNVNRGGPMGLARAFVIAGVPCVIATHTTVRGEAAVFATSFYDCLHKGETIASSFTQALRATAETEIFSNPERWGSFVLFGNDELKLELMSSSA</sequence>
<organism evidence="3 4">
    <name type="scientific">Rotaria sordida</name>
    <dbReference type="NCBI Taxonomy" id="392033"/>
    <lineage>
        <taxon>Eukaryota</taxon>
        <taxon>Metazoa</taxon>
        <taxon>Spiralia</taxon>
        <taxon>Gnathifera</taxon>
        <taxon>Rotifera</taxon>
        <taxon>Eurotatoria</taxon>
        <taxon>Bdelloidea</taxon>
        <taxon>Philodinida</taxon>
        <taxon>Philodinidae</taxon>
        <taxon>Rotaria</taxon>
    </lineage>
</organism>
<feature type="domain" description="CHAT" evidence="1">
    <location>
        <begin position="34"/>
        <end position="209"/>
    </location>
</feature>
<protein>
    <recommendedName>
        <fullName evidence="1">CHAT domain-containing protein</fullName>
    </recommendedName>
</protein>
<dbReference type="EMBL" id="CAJNOL010003310">
    <property type="protein sequence ID" value="CAF1557396.1"/>
    <property type="molecule type" value="Genomic_DNA"/>
</dbReference>
<dbReference type="InterPro" id="IPR024983">
    <property type="entry name" value="CHAT_dom"/>
</dbReference>
<proteinExistence type="predicted"/>
<evidence type="ECO:0000313" key="4">
    <source>
        <dbReference type="Proteomes" id="UP000663870"/>
    </source>
</evidence>
<accession>A0A815XHA0</accession>
<keyword evidence="4" id="KW-1185">Reference proteome</keyword>
<dbReference type="Pfam" id="PF12770">
    <property type="entry name" value="CHAT"/>
    <property type="match status" value="1"/>
</dbReference>
<reference evidence="3" key="1">
    <citation type="submission" date="2021-02" db="EMBL/GenBank/DDBJ databases">
        <authorList>
            <person name="Nowell W R."/>
        </authorList>
    </citation>
    <scope>NUCLEOTIDE SEQUENCE</scope>
</reference>